<dbReference type="OrthoDB" id="65910at2157"/>
<dbReference type="RefSeq" id="WP_008446014.1">
    <property type="nucleotide sequence ID" value="NZ_AOJK01000077.1"/>
</dbReference>
<keyword evidence="2" id="KW-1185">Reference proteome</keyword>
<gene>
    <name evidence="1" type="ORF">C463_16861</name>
</gene>
<proteinExistence type="predicted"/>
<organism evidence="1 2">
    <name type="scientific">Halorubrum californiense DSM 19288</name>
    <dbReference type="NCBI Taxonomy" id="1227465"/>
    <lineage>
        <taxon>Archaea</taxon>
        <taxon>Methanobacteriati</taxon>
        <taxon>Methanobacteriota</taxon>
        <taxon>Stenosarchaea group</taxon>
        <taxon>Halobacteria</taxon>
        <taxon>Halobacteriales</taxon>
        <taxon>Haloferacaceae</taxon>
        <taxon>Halorubrum</taxon>
    </lineage>
</organism>
<sequence>MTADDTYLVVVDYEADTERKRAEYLLDNWDEGSVESVRGLTRLVSGTDIHELYDALAAKVPEDQIETYDLTPVNSEASTSDERLDIRTQTDPERVEWAVESVLNKRKAVEDPEQDDTYAVYTKKGRATVRYDVVPRDDGSTLEIRIEGYGEATEFLRDFFEEELGYML</sequence>
<dbReference type="EMBL" id="AOJK01000077">
    <property type="protein sequence ID" value="ELZ39666.1"/>
    <property type="molecule type" value="Genomic_DNA"/>
</dbReference>
<reference evidence="1 2" key="1">
    <citation type="journal article" date="2014" name="PLoS Genet.">
        <title>Phylogenetically driven sequencing of extremely halophilic archaea reveals strategies for static and dynamic osmo-response.</title>
        <authorList>
            <person name="Becker E.A."/>
            <person name="Seitzer P.M."/>
            <person name="Tritt A."/>
            <person name="Larsen D."/>
            <person name="Krusor M."/>
            <person name="Yao A.I."/>
            <person name="Wu D."/>
            <person name="Madern D."/>
            <person name="Eisen J.A."/>
            <person name="Darling A.E."/>
            <person name="Facciotti M.T."/>
        </authorList>
    </citation>
    <scope>NUCLEOTIDE SEQUENCE [LARGE SCALE GENOMIC DNA]</scope>
    <source>
        <strain evidence="1 2">DSM 19288</strain>
    </source>
</reference>
<evidence type="ECO:0000313" key="1">
    <source>
        <dbReference type="EMBL" id="ELZ39666.1"/>
    </source>
</evidence>
<dbReference type="Proteomes" id="UP000011586">
    <property type="component" value="Unassembled WGS sequence"/>
</dbReference>
<comment type="caution">
    <text evidence="1">The sequence shown here is derived from an EMBL/GenBank/DDBJ whole genome shotgun (WGS) entry which is preliminary data.</text>
</comment>
<evidence type="ECO:0000313" key="2">
    <source>
        <dbReference type="Proteomes" id="UP000011586"/>
    </source>
</evidence>
<dbReference type="PATRIC" id="fig|1227465.4.peg.3260"/>
<name>M0DW03_9EURY</name>
<protein>
    <submittedName>
        <fullName evidence="1">Uncharacterized protein</fullName>
    </submittedName>
</protein>
<accession>M0DW03</accession>
<dbReference type="AlphaFoldDB" id="M0DW03"/>